<evidence type="ECO:0000313" key="2">
    <source>
        <dbReference type="Proteomes" id="UP000251960"/>
    </source>
</evidence>
<proteinExistence type="predicted"/>
<comment type="caution">
    <text evidence="1">The sequence shown here is derived from an EMBL/GenBank/DDBJ whole genome shotgun (WGS) entry which is preliminary data.</text>
</comment>
<sequence length="34" mass="4076">MKIRFHGELNSGPDKYYSNHLTLYGHLRQIMAKR</sequence>
<dbReference type="EMBL" id="NCVQ01000003">
    <property type="protein sequence ID" value="PWZ38874.1"/>
    <property type="molecule type" value="Genomic_DNA"/>
</dbReference>
<dbReference type="AlphaFoldDB" id="A0A3L6FXJ0"/>
<reference evidence="1 2" key="1">
    <citation type="journal article" date="2018" name="Nat. Genet.">
        <title>Extensive intraspecific gene order and gene structural variations between Mo17 and other maize genomes.</title>
        <authorList>
            <person name="Sun S."/>
            <person name="Zhou Y."/>
            <person name="Chen J."/>
            <person name="Shi J."/>
            <person name="Zhao H."/>
            <person name="Zhao H."/>
            <person name="Song W."/>
            <person name="Zhang M."/>
            <person name="Cui Y."/>
            <person name="Dong X."/>
            <person name="Liu H."/>
            <person name="Ma X."/>
            <person name="Jiao Y."/>
            <person name="Wang B."/>
            <person name="Wei X."/>
            <person name="Stein J.C."/>
            <person name="Glaubitz J.C."/>
            <person name="Lu F."/>
            <person name="Yu G."/>
            <person name="Liang C."/>
            <person name="Fengler K."/>
            <person name="Li B."/>
            <person name="Rafalski A."/>
            <person name="Schnable P.S."/>
            <person name="Ware D.H."/>
            <person name="Buckler E.S."/>
            <person name="Lai J."/>
        </authorList>
    </citation>
    <scope>NUCLEOTIDE SEQUENCE [LARGE SCALE GENOMIC DNA]</scope>
    <source>
        <strain evidence="2">cv. Missouri 17</strain>
        <tissue evidence="1">Seedling</tissue>
    </source>
</reference>
<organism evidence="1 2">
    <name type="scientific">Zea mays</name>
    <name type="common">Maize</name>
    <dbReference type="NCBI Taxonomy" id="4577"/>
    <lineage>
        <taxon>Eukaryota</taxon>
        <taxon>Viridiplantae</taxon>
        <taxon>Streptophyta</taxon>
        <taxon>Embryophyta</taxon>
        <taxon>Tracheophyta</taxon>
        <taxon>Spermatophyta</taxon>
        <taxon>Magnoliopsida</taxon>
        <taxon>Liliopsida</taxon>
        <taxon>Poales</taxon>
        <taxon>Poaceae</taxon>
        <taxon>PACMAD clade</taxon>
        <taxon>Panicoideae</taxon>
        <taxon>Andropogonodae</taxon>
        <taxon>Andropogoneae</taxon>
        <taxon>Tripsacinae</taxon>
        <taxon>Zea</taxon>
    </lineage>
</organism>
<protein>
    <submittedName>
        <fullName evidence="1">Uncharacterized protein</fullName>
    </submittedName>
</protein>
<name>A0A3L6FXJ0_MAIZE</name>
<gene>
    <name evidence="1" type="ORF">Zm00014a_019428</name>
</gene>
<dbReference type="Proteomes" id="UP000251960">
    <property type="component" value="Chromosome 2"/>
</dbReference>
<accession>A0A3L6FXJ0</accession>
<evidence type="ECO:0000313" key="1">
    <source>
        <dbReference type="EMBL" id="PWZ38874.1"/>
    </source>
</evidence>